<evidence type="ECO:0000256" key="3">
    <source>
        <dbReference type="ARBA" id="ARBA00022630"/>
    </source>
</evidence>
<dbReference type="NCBIfam" id="NF001939">
    <property type="entry name" value="PRK00719.1"/>
    <property type="match status" value="1"/>
</dbReference>
<dbReference type="InterPro" id="IPR050172">
    <property type="entry name" value="SsuD_RutA_monooxygenase"/>
</dbReference>
<feature type="domain" description="Luciferase-like" evidence="7">
    <location>
        <begin position="11"/>
        <end position="333"/>
    </location>
</feature>
<accession>A0A0T7G027</accession>
<dbReference type="AlphaFoldDB" id="A0A0T7G027"/>
<proteinExistence type="inferred from homology"/>
<evidence type="ECO:0000256" key="2">
    <source>
        <dbReference type="ARBA" id="ARBA00012113"/>
    </source>
</evidence>
<evidence type="ECO:0000313" key="9">
    <source>
        <dbReference type="Proteomes" id="UP000046176"/>
    </source>
</evidence>
<protein>
    <recommendedName>
        <fullName evidence="2">alkanesulfonate monooxygenase</fullName>
        <ecNumber evidence="2">1.14.14.5</ecNumber>
    </recommendedName>
</protein>
<evidence type="ECO:0000256" key="6">
    <source>
        <dbReference type="ARBA" id="ARBA00023033"/>
    </source>
</evidence>
<keyword evidence="3" id="KW-0285">Flavoprotein</keyword>
<dbReference type="SUPFAM" id="SSF51679">
    <property type="entry name" value="Bacterial luciferase-like"/>
    <property type="match status" value="1"/>
</dbReference>
<dbReference type="Proteomes" id="UP000046176">
    <property type="component" value="Unassembled WGS sequence"/>
</dbReference>
<name>A0A0T7G027_NEOGA</name>
<dbReference type="InterPro" id="IPR036661">
    <property type="entry name" value="Luciferase-like_sf"/>
</dbReference>
<organism evidence="8 9">
    <name type="scientific">Neorhizobium galegae bv. officinalis</name>
    <dbReference type="NCBI Taxonomy" id="323656"/>
    <lineage>
        <taxon>Bacteria</taxon>
        <taxon>Pseudomonadati</taxon>
        <taxon>Pseudomonadota</taxon>
        <taxon>Alphaproteobacteria</taxon>
        <taxon>Hyphomicrobiales</taxon>
        <taxon>Rhizobiaceae</taxon>
        <taxon>Rhizobium/Agrobacterium group</taxon>
        <taxon>Neorhizobium</taxon>
    </lineage>
</organism>
<dbReference type="Pfam" id="PF00296">
    <property type="entry name" value="Bac_luciferase"/>
    <property type="match status" value="1"/>
</dbReference>
<gene>
    <name evidence="8" type="ORF">NGAL_HAMBI1145_54740</name>
</gene>
<dbReference type="NCBIfam" id="TIGR03565">
    <property type="entry name" value="alk_sulf_monoox"/>
    <property type="match status" value="1"/>
</dbReference>
<evidence type="ECO:0000259" key="7">
    <source>
        <dbReference type="Pfam" id="PF00296"/>
    </source>
</evidence>
<dbReference type="InterPro" id="IPR011251">
    <property type="entry name" value="Luciferase-like_dom"/>
</dbReference>
<evidence type="ECO:0000256" key="1">
    <source>
        <dbReference type="ARBA" id="ARBA00007044"/>
    </source>
</evidence>
<dbReference type="CDD" id="cd01094">
    <property type="entry name" value="Alkanesulfonate_monoxygenase"/>
    <property type="match status" value="1"/>
</dbReference>
<dbReference type="PANTHER" id="PTHR42847:SF4">
    <property type="entry name" value="ALKANESULFONATE MONOOXYGENASE-RELATED"/>
    <property type="match status" value="1"/>
</dbReference>
<comment type="similarity">
    <text evidence="1">Belongs to the SsuD family.</text>
</comment>
<dbReference type="RefSeq" id="WP_046669367.1">
    <property type="nucleotide sequence ID" value="NZ_CCRH01000022.1"/>
</dbReference>
<keyword evidence="4" id="KW-0288">FMN</keyword>
<reference evidence="8 9" key="1">
    <citation type="submission" date="2014-08" db="EMBL/GenBank/DDBJ databases">
        <authorList>
            <person name="Chen Y.-H."/>
        </authorList>
    </citation>
    <scope>NUCLEOTIDE SEQUENCE [LARGE SCALE GENOMIC DNA]</scope>
</reference>
<keyword evidence="5" id="KW-0560">Oxidoreductase</keyword>
<dbReference type="EC" id="1.14.14.5" evidence="2"/>
<dbReference type="OrthoDB" id="9814695at2"/>
<evidence type="ECO:0000313" key="8">
    <source>
        <dbReference type="EMBL" id="CDZ40623.1"/>
    </source>
</evidence>
<sequence>MTNAASLEPLNFFWFIPTHGDGTYLGTDRLSRRPEFRYFKQVAIAADELGFEGALLPTGQSCEDSWITATGLSVVTERLKYLVALRPGLTSPTFAARQTAALDRLSNGRLLLNVVVGGNPTELAGDGIFLGHDERYEQAGEFLDIWKRLLAGETVDFKGKYYDLKGARSDFPTVSQPHPPLYFGGSSDAGQELAVNATDMYLTWGEPLQQVKEKIESVRAKAARTGRKVRFGMRIHFIVREDEDDAWRAAENLISNISDDQIERSWQRFQKEMDSIGQRRQAALHGGRRDKLVVAPNLWAGVGLVRTGVGTALVGTPQQIADRLREYQALGIDTIIGSGYPHLEEAYRVAELLFPLLGIDKNRRQGLRDSVANEFAVGNYGGTKLASAAG</sequence>
<evidence type="ECO:0000256" key="4">
    <source>
        <dbReference type="ARBA" id="ARBA00022643"/>
    </source>
</evidence>
<keyword evidence="6 8" id="KW-0503">Monooxygenase</keyword>
<dbReference type="PANTHER" id="PTHR42847">
    <property type="entry name" value="ALKANESULFONATE MONOOXYGENASE"/>
    <property type="match status" value="1"/>
</dbReference>
<dbReference type="InterPro" id="IPR019911">
    <property type="entry name" value="Alkanesulphonate_mOase_FMN-dep"/>
</dbReference>
<evidence type="ECO:0000256" key="5">
    <source>
        <dbReference type="ARBA" id="ARBA00023002"/>
    </source>
</evidence>
<dbReference type="Gene3D" id="3.20.20.30">
    <property type="entry name" value="Luciferase-like domain"/>
    <property type="match status" value="1"/>
</dbReference>
<dbReference type="EMBL" id="CCRH01000022">
    <property type="protein sequence ID" value="CDZ40623.1"/>
    <property type="molecule type" value="Genomic_DNA"/>
</dbReference>
<dbReference type="GO" id="GO:0008726">
    <property type="term" value="F:alkanesulfonate monooxygenase activity"/>
    <property type="evidence" value="ECO:0007669"/>
    <property type="project" value="UniProtKB-EC"/>
</dbReference>
<dbReference type="GO" id="GO:0046306">
    <property type="term" value="P:alkanesulfonate catabolic process"/>
    <property type="evidence" value="ECO:0007669"/>
    <property type="project" value="TreeGrafter"/>
</dbReference>